<dbReference type="EMBL" id="CP006664">
    <property type="protein sequence ID" value="AIJ08036.1"/>
    <property type="molecule type" value="Genomic_DNA"/>
</dbReference>
<evidence type="ECO:0000313" key="2">
    <source>
        <dbReference type="Proteomes" id="UP000028681"/>
    </source>
</evidence>
<sequence length="47" mass="5532">MVFTFSQSNGKRSRLTEAHTASGVIDSIRYRNNFHESELHYRFISQI</sequence>
<dbReference type="HOGENOM" id="CLU_3167474_0_0_6"/>
<reference evidence="1 2" key="1">
    <citation type="journal article" date="2012" name="PLoS ONE">
        <title>Edwardsiella comparative phylogenomics reveal the new intra/inter-species taxonomic relationships, virulence evolution and niche adaptation mechanisms.</title>
        <authorList>
            <person name="Yang M."/>
            <person name="Lv Y."/>
            <person name="Xiao J."/>
            <person name="Wu H."/>
            <person name="Zheng H."/>
            <person name="Liu Q."/>
            <person name="Zhang Y."/>
            <person name="Wang Q."/>
        </authorList>
    </citation>
    <scope>NUCLEOTIDE SEQUENCE [LARGE SCALE GENOMIC DNA]</scope>
    <source>
        <strain evidence="2">080813</strain>
    </source>
</reference>
<dbReference type="KEGG" id="ete:ETEE_1587"/>
<dbReference type="Proteomes" id="UP000028681">
    <property type="component" value="Chromosome"/>
</dbReference>
<dbReference type="AlphaFoldDB" id="A0A076LJD5"/>
<gene>
    <name evidence="1" type="ORF">ETEE_1587</name>
</gene>
<accession>A0A076LJD5</accession>
<name>A0A076LJD5_9GAMM</name>
<evidence type="ECO:0000313" key="1">
    <source>
        <dbReference type="EMBL" id="AIJ08036.1"/>
    </source>
</evidence>
<protein>
    <submittedName>
        <fullName evidence="1">Uncharacterized protein</fullName>
    </submittedName>
</protein>
<organism evidence="1 2">
    <name type="scientific">Edwardsiella anguillarum ET080813</name>
    <dbReference type="NCBI Taxonomy" id="667120"/>
    <lineage>
        <taxon>Bacteria</taxon>
        <taxon>Pseudomonadati</taxon>
        <taxon>Pseudomonadota</taxon>
        <taxon>Gammaproteobacteria</taxon>
        <taxon>Enterobacterales</taxon>
        <taxon>Hafniaceae</taxon>
        <taxon>Edwardsiella</taxon>
    </lineage>
</organism>
<proteinExistence type="predicted"/>